<dbReference type="InterPro" id="IPR052543">
    <property type="entry name" value="HTH_Metal-responsive_Reg"/>
</dbReference>
<reference evidence="2 3" key="1">
    <citation type="submission" date="2019-06" db="EMBL/GenBank/DDBJ databases">
        <title>Sequencing the genomes of 1000 actinobacteria strains.</title>
        <authorList>
            <person name="Klenk H.-P."/>
        </authorList>
    </citation>
    <scope>NUCLEOTIDE SEQUENCE [LARGE SCALE GENOMIC DNA]</scope>
    <source>
        <strain evidence="2 3">DSM 102200</strain>
    </source>
</reference>
<dbReference type="GO" id="GO:0010288">
    <property type="term" value="P:response to lead ion"/>
    <property type="evidence" value="ECO:0007669"/>
    <property type="project" value="TreeGrafter"/>
</dbReference>
<dbReference type="InterPro" id="IPR001845">
    <property type="entry name" value="HTH_ArsR_DNA-bd_dom"/>
</dbReference>
<protein>
    <submittedName>
        <fullName evidence="2">Helix-turn-helix protein</fullName>
    </submittedName>
</protein>
<comment type="caution">
    <text evidence="2">The sequence shown here is derived from an EMBL/GenBank/DDBJ whole genome shotgun (WGS) entry which is preliminary data.</text>
</comment>
<dbReference type="GO" id="GO:0003677">
    <property type="term" value="F:DNA binding"/>
    <property type="evidence" value="ECO:0007669"/>
    <property type="project" value="TreeGrafter"/>
</dbReference>
<dbReference type="Gene3D" id="1.10.10.10">
    <property type="entry name" value="Winged helix-like DNA-binding domain superfamily/Winged helix DNA-binding domain"/>
    <property type="match status" value="1"/>
</dbReference>
<proteinExistence type="predicted"/>
<dbReference type="AlphaFoldDB" id="A0A543CMX1"/>
<dbReference type="SUPFAM" id="SSF46785">
    <property type="entry name" value="Winged helix' DNA-binding domain"/>
    <property type="match status" value="1"/>
</dbReference>
<accession>A0A543CMX1</accession>
<dbReference type="GO" id="GO:0046686">
    <property type="term" value="P:response to cadmium ion"/>
    <property type="evidence" value="ECO:0007669"/>
    <property type="project" value="TreeGrafter"/>
</dbReference>
<dbReference type="Pfam" id="PF12840">
    <property type="entry name" value="HTH_20"/>
    <property type="match status" value="1"/>
</dbReference>
<evidence type="ECO:0000313" key="2">
    <source>
        <dbReference type="EMBL" id="TQL98456.1"/>
    </source>
</evidence>
<dbReference type="CDD" id="cd00090">
    <property type="entry name" value="HTH_ARSR"/>
    <property type="match status" value="1"/>
</dbReference>
<dbReference type="InterPro" id="IPR036388">
    <property type="entry name" value="WH-like_DNA-bd_sf"/>
</dbReference>
<dbReference type="EMBL" id="VFOZ01000001">
    <property type="protein sequence ID" value="TQL98456.1"/>
    <property type="molecule type" value="Genomic_DNA"/>
</dbReference>
<dbReference type="GO" id="GO:0032791">
    <property type="term" value="F:lead ion binding"/>
    <property type="evidence" value="ECO:0007669"/>
    <property type="project" value="TreeGrafter"/>
</dbReference>
<dbReference type="GO" id="GO:0003700">
    <property type="term" value="F:DNA-binding transcription factor activity"/>
    <property type="evidence" value="ECO:0007669"/>
    <property type="project" value="InterPro"/>
</dbReference>
<dbReference type="OrthoDB" id="3232131at2"/>
<dbReference type="InterPro" id="IPR011991">
    <property type="entry name" value="ArsR-like_HTH"/>
</dbReference>
<name>A0A543CMX1_9ACTN</name>
<sequence>MFASDCDLSAVARAIGEPARAAMLQRLMDGQAHTASALAATARISNSAATAHLHQLVTANLVTVVQAGRRKLHRLASSDVAVEALAAIAPPQPVESMRQARTGRRLQQARVCYAHLGGSVAVAVSGHLAAAGVVDPCAQGVTGRVHHFSDPLLAALGITDLPPGPGPATRGCLDWTERVPHLAGRLGATLLAAMLTHGWIARRPRDRALTVTETGIERLAQFAIMPPLET</sequence>
<dbReference type="SMART" id="SM00418">
    <property type="entry name" value="HTH_ARSR"/>
    <property type="match status" value="1"/>
</dbReference>
<dbReference type="Proteomes" id="UP000316096">
    <property type="component" value="Unassembled WGS sequence"/>
</dbReference>
<evidence type="ECO:0000313" key="3">
    <source>
        <dbReference type="Proteomes" id="UP000316096"/>
    </source>
</evidence>
<gene>
    <name evidence="2" type="ORF">FB559_4082</name>
</gene>
<dbReference type="GO" id="GO:0097063">
    <property type="term" value="F:cadmium ion sensor activity"/>
    <property type="evidence" value="ECO:0007669"/>
    <property type="project" value="TreeGrafter"/>
</dbReference>
<dbReference type="InterPro" id="IPR036390">
    <property type="entry name" value="WH_DNA-bd_sf"/>
</dbReference>
<feature type="domain" description="HTH arsR-type" evidence="1">
    <location>
        <begin position="10"/>
        <end position="90"/>
    </location>
</feature>
<dbReference type="PANTHER" id="PTHR39168">
    <property type="entry name" value="TRANSCRIPTIONAL REGULATOR-RELATED"/>
    <property type="match status" value="1"/>
</dbReference>
<evidence type="ECO:0000259" key="1">
    <source>
        <dbReference type="SMART" id="SM00418"/>
    </source>
</evidence>
<dbReference type="RefSeq" id="WP_141957053.1">
    <property type="nucleotide sequence ID" value="NZ_VFOZ01000001.1"/>
</dbReference>
<keyword evidence="3" id="KW-1185">Reference proteome</keyword>
<dbReference type="PANTHER" id="PTHR39168:SF1">
    <property type="entry name" value="TRANSCRIPTIONAL REGULATORY PROTEIN"/>
    <property type="match status" value="1"/>
</dbReference>
<organism evidence="2 3">
    <name type="scientific">Actinoallomurus bryophytorum</name>
    <dbReference type="NCBI Taxonomy" id="1490222"/>
    <lineage>
        <taxon>Bacteria</taxon>
        <taxon>Bacillati</taxon>
        <taxon>Actinomycetota</taxon>
        <taxon>Actinomycetes</taxon>
        <taxon>Streptosporangiales</taxon>
        <taxon>Thermomonosporaceae</taxon>
        <taxon>Actinoallomurus</taxon>
    </lineage>
</organism>